<dbReference type="Pfam" id="PF03466">
    <property type="entry name" value="LysR_substrate"/>
    <property type="match status" value="1"/>
</dbReference>
<dbReference type="Gene3D" id="3.40.190.10">
    <property type="entry name" value="Periplasmic binding protein-like II"/>
    <property type="match status" value="2"/>
</dbReference>
<protein>
    <submittedName>
        <fullName evidence="6">LysR family transcriptional regulator</fullName>
    </submittedName>
</protein>
<feature type="domain" description="HTH lysR-type" evidence="5">
    <location>
        <begin position="14"/>
        <end position="71"/>
    </location>
</feature>
<sequence>MDIFIKDGDDMRNLDMTALRSFVAVTEHGGVTRAAGMLNFTQSAVSMQLKRLEETLGVSLFDRSNRRIELTASGEQLLGYARRIVELNDEAMTRLTCPTFEGEVVLGVPHDIVYPVLPRVLQRFNAEFPRMKVQLISAYTSMLKPAFAKGEIDVIMTTESAPDPNAEVLDERPLCWIGAPGGSAWRQRPIRYASARTCIFRGSAIRAMESAGIDWENAVETASDRTVEATISADLAIGAMLEGTEPPMLVRVEHGGDLPALGTQKICLYRKPRGENDVASRLADMLCSGFTGTDTHVRPLHEIKKRA</sequence>
<dbReference type="GO" id="GO:0003700">
    <property type="term" value="F:DNA-binding transcription factor activity"/>
    <property type="evidence" value="ECO:0007669"/>
    <property type="project" value="InterPro"/>
</dbReference>
<reference evidence="6" key="1">
    <citation type="journal article" date="2014" name="Int. J. Syst. Evol. Microbiol.">
        <title>Complete genome sequence of Corynebacterium casei LMG S-19264T (=DSM 44701T), isolated from a smear-ripened cheese.</title>
        <authorList>
            <consortium name="US DOE Joint Genome Institute (JGI-PGF)"/>
            <person name="Walter F."/>
            <person name="Albersmeier A."/>
            <person name="Kalinowski J."/>
            <person name="Ruckert C."/>
        </authorList>
    </citation>
    <scope>NUCLEOTIDE SEQUENCE</scope>
    <source>
        <strain evidence="6">CGMCC 1.6293</strain>
    </source>
</reference>
<dbReference type="InterPro" id="IPR000847">
    <property type="entry name" value="LysR_HTH_N"/>
</dbReference>
<dbReference type="InterPro" id="IPR050176">
    <property type="entry name" value="LTTR"/>
</dbReference>
<dbReference type="PANTHER" id="PTHR30579:SF7">
    <property type="entry name" value="HTH-TYPE TRANSCRIPTIONAL REGULATOR LRHA-RELATED"/>
    <property type="match status" value="1"/>
</dbReference>
<gene>
    <name evidence="6" type="ORF">GCM10011534_26020</name>
</gene>
<dbReference type="PANTHER" id="PTHR30579">
    <property type="entry name" value="TRANSCRIPTIONAL REGULATOR"/>
    <property type="match status" value="1"/>
</dbReference>
<dbReference type="PROSITE" id="PS50931">
    <property type="entry name" value="HTH_LYSR"/>
    <property type="match status" value="1"/>
</dbReference>
<evidence type="ECO:0000256" key="4">
    <source>
        <dbReference type="ARBA" id="ARBA00023163"/>
    </source>
</evidence>
<dbReference type="InterPro" id="IPR005119">
    <property type="entry name" value="LysR_subst-bd"/>
</dbReference>
<comment type="caution">
    <text evidence="6">The sequence shown here is derived from an EMBL/GenBank/DDBJ whole genome shotgun (WGS) entry which is preliminary data.</text>
</comment>
<evidence type="ECO:0000256" key="3">
    <source>
        <dbReference type="ARBA" id="ARBA00023125"/>
    </source>
</evidence>
<dbReference type="InterPro" id="IPR036390">
    <property type="entry name" value="WH_DNA-bd_sf"/>
</dbReference>
<evidence type="ECO:0000313" key="6">
    <source>
        <dbReference type="EMBL" id="GGM02979.1"/>
    </source>
</evidence>
<dbReference type="FunFam" id="1.10.10.10:FF:000001">
    <property type="entry name" value="LysR family transcriptional regulator"/>
    <property type="match status" value="1"/>
</dbReference>
<keyword evidence="7" id="KW-1185">Reference proteome</keyword>
<evidence type="ECO:0000313" key="7">
    <source>
        <dbReference type="Proteomes" id="UP000649829"/>
    </source>
</evidence>
<dbReference type="SUPFAM" id="SSF46785">
    <property type="entry name" value="Winged helix' DNA-binding domain"/>
    <property type="match status" value="1"/>
</dbReference>
<evidence type="ECO:0000256" key="1">
    <source>
        <dbReference type="ARBA" id="ARBA00009437"/>
    </source>
</evidence>
<name>A0A917WH57_9RHOB</name>
<evidence type="ECO:0000259" key="5">
    <source>
        <dbReference type="PROSITE" id="PS50931"/>
    </source>
</evidence>
<dbReference type="EMBL" id="BMLF01000002">
    <property type="protein sequence ID" value="GGM02979.1"/>
    <property type="molecule type" value="Genomic_DNA"/>
</dbReference>
<dbReference type="Gene3D" id="1.10.10.10">
    <property type="entry name" value="Winged helix-like DNA-binding domain superfamily/Winged helix DNA-binding domain"/>
    <property type="match status" value="1"/>
</dbReference>
<dbReference type="InterPro" id="IPR036388">
    <property type="entry name" value="WH-like_DNA-bd_sf"/>
</dbReference>
<dbReference type="Pfam" id="PF00126">
    <property type="entry name" value="HTH_1"/>
    <property type="match status" value="1"/>
</dbReference>
<organism evidence="6 7">
    <name type="scientific">Pseudooceanicola nanhaiensis</name>
    <dbReference type="NCBI Taxonomy" id="375761"/>
    <lineage>
        <taxon>Bacteria</taxon>
        <taxon>Pseudomonadati</taxon>
        <taxon>Pseudomonadota</taxon>
        <taxon>Alphaproteobacteria</taxon>
        <taxon>Rhodobacterales</taxon>
        <taxon>Paracoccaceae</taxon>
        <taxon>Pseudooceanicola</taxon>
    </lineage>
</organism>
<dbReference type="SUPFAM" id="SSF53850">
    <property type="entry name" value="Periplasmic binding protein-like II"/>
    <property type="match status" value="1"/>
</dbReference>
<dbReference type="GO" id="GO:0003677">
    <property type="term" value="F:DNA binding"/>
    <property type="evidence" value="ECO:0007669"/>
    <property type="project" value="UniProtKB-KW"/>
</dbReference>
<reference evidence="6" key="2">
    <citation type="submission" date="2020-09" db="EMBL/GenBank/DDBJ databases">
        <authorList>
            <person name="Sun Q."/>
            <person name="Zhou Y."/>
        </authorList>
    </citation>
    <scope>NUCLEOTIDE SEQUENCE</scope>
    <source>
        <strain evidence="6">CGMCC 1.6293</strain>
    </source>
</reference>
<dbReference type="AlphaFoldDB" id="A0A917WH57"/>
<proteinExistence type="inferred from homology"/>
<keyword evidence="4" id="KW-0804">Transcription</keyword>
<keyword evidence="2" id="KW-0805">Transcription regulation</keyword>
<comment type="similarity">
    <text evidence="1">Belongs to the LysR transcriptional regulatory family.</text>
</comment>
<evidence type="ECO:0000256" key="2">
    <source>
        <dbReference type="ARBA" id="ARBA00023015"/>
    </source>
</evidence>
<accession>A0A917WH57</accession>
<dbReference type="Proteomes" id="UP000649829">
    <property type="component" value="Unassembled WGS sequence"/>
</dbReference>
<keyword evidence="3" id="KW-0238">DNA-binding</keyword>
<dbReference type="PRINTS" id="PR00039">
    <property type="entry name" value="HTHLYSR"/>
</dbReference>